<dbReference type="EMBL" id="CM055764">
    <property type="protein sequence ID" value="KAJ7984526.1"/>
    <property type="molecule type" value="Genomic_DNA"/>
</dbReference>
<name>A0ACC2EZL7_DALPE</name>
<sequence>MLARPAECFRARPNALLAGHQRGSSLTRWPSRSEPGWGEAFDSYLRSRWGREGCCWRVMKVAPHTGLLWLFLSQPIGGDGGYGLLRKPWSDSVSAVREEAELPITRVP</sequence>
<evidence type="ECO:0000313" key="1">
    <source>
        <dbReference type="EMBL" id="KAJ7984526.1"/>
    </source>
</evidence>
<comment type="caution">
    <text evidence="1">The sequence shown here is derived from an EMBL/GenBank/DDBJ whole genome shotgun (WGS) entry which is preliminary data.</text>
</comment>
<evidence type="ECO:0000313" key="2">
    <source>
        <dbReference type="Proteomes" id="UP001157502"/>
    </source>
</evidence>
<protein>
    <submittedName>
        <fullName evidence="1">Uncharacterized protein</fullName>
    </submittedName>
</protein>
<organism evidence="1 2">
    <name type="scientific">Dallia pectoralis</name>
    <name type="common">Alaska blackfish</name>
    <dbReference type="NCBI Taxonomy" id="75939"/>
    <lineage>
        <taxon>Eukaryota</taxon>
        <taxon>Metazoa</taxon>
        <taxon>Chordata</taxon>
        <taxon>Craniata</taxon>
        <taxon>Vertebrata</taxon>
        <taxon>Euteleostomi</taxon>
        <taxon>Actinopterygii</taxon>
        <taxon>Neopterygii</taxon>
        <taxon>Teleostei</taxon>
        <taxon>Protacanthopterygii</taxon>
        <taxon>Esociformes</taxon>
        <taxon>Umbridae</taxon>
        <taxon>Dallia</taxon>
    </lineage>
</organism>
<dbReference type="Proteomes" id="UP001157502">
    <property type="component" value="Chromosome 37"/>
</dbReference>
<proteinExistence type="predicted"/>
<keyword evidence="2" id="KW-1185">Reference proteome</keyword>
<accession>A0ACC2EZL7</accession>
<reference evidence="1" key="1">
    <citation type="submission" date="2021-05" db="EMBL/GenBank/DDBJ databases">
        <authorList>
            <person name="Pan Q."/>
            <person name="Jouanno E."/>
            <person name="Zahm M."/>
            <person name="Klopp C."/>
            <person name="Cabau C."/>
            <person name="Louis A."/>
            <person name="Berthelot C."/>
            <person name="Parey E."/>
            <person name="Roest Crollius H."/>
            <person name="Montfort J."/>
            <person name="Robinson-Rechavi M."/>
            <person name="Bouchez O."/>
            <person name="Lampietro C."/>
            <person name="Lopez Roques C."/>
            <person name="Donnadieu C."/>
            <person name="Postlethwait J."/>
            <person name="Bobe J."/>
            <person name="Dillon D."/>
            <person name="Chandos A."/>
            <person name="von Hippel F."/>
            <person name="Guiguen Y."/>
        </authorList>
    </citation>
    <scope>NUCLEOTIDE SEQUENCE</scope>
    <source>
        <strain evidence="1">YG-Jan2019</strain>
    </source>
</reference>
<gene>
    <name evidence="1" type="ORF">DPEC_G00355720</name>
</gene>